<dbReference type="PANTHER" id="PTHR43761">
    <property type="entry name" value="D-ISOMER SPECIFIC 2-HYDROXYACID DEHYDROGENASE FAMILY PROTEIN (AFU_ORTHOLOGUE AFUA_1G13630)"/>
    <property type="match status" value="1"/>
</dbReference>
<evidence type="ECO:0008006" key="9">
    <source>
        <dbReference type="Google" id="ProtNLM"/>
    </source>
</evidence>
<reference evidence="7 8" key="1">
    <citation type="submission" date="2017-07" db="EMBL/GenBank/DDBJ databases">
        <title>Leptospira spp. isolated from tropical soils.</title>
        <authorList>
            <person name="Thibeaux R."/>
            <person name="Iraola G."/>
            <person name="Ferres I."/>
            <person name="Bierque E."/>
            <person name="Girault D."/>
            <person name="Soupe-Gilbert M.-E."/>
            <person name="Picardeau M."/>
            <person name="Goarant C."/>
        </authorList>
    </citation>
    <scope>NUCLEOTIDE SEQUENCE [LARGE SCALE GENOMIC DNA]</scope>
    <source>
        <strain evidence="7 8">FH4-C-A1</strain>
    </source>
</reference>
<dbReference type="PANTHER" id="PTHR43761:SF1">
    <property type="entry name" value="D-ISOMER SPECIFIC 2-HYDROXYACID DEHYDROGENASE CATALYTIC DOMAIN-CONTAINING PROTEIN-RELATED"/>
    <property type="match status" value="1"/>
</dbReference>
<keyword evidence="3" id="KW-0520">NAD</keyword>
<accession>A0ABX4NN33</accession>
<organism evidence="7 8">
    <name type="scientific">Leptospira barantonii</name>
    <dbReference type="NCBI Taxonomy" id="2023184"/>
    <lineage>
        <taxon>Bacteria</taxon>
        <taxon>Pseudomonadati</taxon>
        <taxon>Spirochaetota</taxon>
        <taxon>Spirochaetia</taxon>
        <taxon>Leptospirales</taxon>
        <taxon>Leptospiraceae</taxon>
        <taxon>Leptospira</taxon>
    </lineage>
</organism>
<gene>
    <name evidence="7" type="ORF">CH367_06995</name>
</gene>
<proteinExistence type="inferred from homology"/>
<keyword evidence="2 4" id="KW-0560">Oxidoreductase</keyword>
<dbReference type="SUPFAM" id="SSF51735">
    <property type="entry name" value="NAD(P)-binding Rossmann-fold domains"/>
    <property type="match status" value="1"/>
</dbReference>
<dbReference type="InterPro" id="IPR006140">
    <property type="entry name" value="D-isomer_DH_NAD-bd"/>
</dbReference>
<dbReference type="Pfam" id="PF02826">
    <property type="entry name" value="2-Hacid_dh_C"/>
    <property type="match status" value="1"/>
</dbReference>
<dbReference type="Gene3D" id="3.40.50.720">
    <property type="entry name" value="NAD(P)-binding Rossmann-like Domain"/>
    <property type="match status" value="2"/>
</dbReference>
<dbReference type="CDD" id="cd05198">
    <property type="entry name" value="formate_dh_like"/>
    <property type="match status" value="1"/>
</dbReference>
<dbReference type="Pfam" id="PF00389">
    <property type="entry name" value="2-Hacid_dh"/>
    <property type="match status" value="1"/>
</dbReference>
<dbReference type="EMBL" id="NPDS01000002">
    <property type="protein sequence ID" value="PJZ58125.1"/>
    <property type="molecule type" value="Genomic_DNA"/>
</dbReference>
<evidence type="ECO:0000256" key="1">
    <source>
        <dbReference type="ARBA" id="ARBA00005854"/>
    </source>
</evidence>
<name>A0ABX4NN33_9LEPT</name>
<evidence type="ECO:0000313" key="7">
    <source>
        <dbReference type="EMBL" id="PJZ58125.1"/>
    </source>
</evidence>
<keyword evidence="8" id="KW-1185">Reference proteome</keyword>
<dbReference type="InterPro" id="IPR006139">
    <property type="entry name" value="D-isomer_2_OHA_DH_cat_dom"/>
</dbReference>
<dbReference type="PROSITE" id="PS00671">
    <property type="entry name" value="D_2_HYDROXYACID_DH_3"/>
    <property type="match status" value="1"/>
</dbReference>
<evidence type="ECO:0000256" key="3">
    <source>
        <dbReference type="ARBA" id="ARBA00023027"/>
    </source>
</evidence>
<evidence type="ECO:0000256" key="4">
    <source>
        <dbReference type="RuleBase" id="RU003719"/>
    </source>
</evidence>
<comment type="similarity">
    <text evidence="1 4">Belongs to the D-isomer specific 2-hydroxyacid dehydrogenase family.</text>
</comment>
<sequence length="325" mass="36862">MTQMNPKLKILVLESWNYPTFSLEELRKYGEVFLDKNDNSNKTDLILKLEPDAVFIGLGIELNARDLEKFKNLRTIITPTTGLNHIDLKACETNGIRVLSLKGEVDFLSSITSTAEHAWLLILSLFKDYKKLINNVRNDKWNRSEIDTFELSGKTIGIIGYGRLGKIVREYARAFRMRCLIYDADSMQLSQLPVEEKVELEFLLKNSDTISLMASYSPENVRMIGENEFNLMKPNVFFVNTSRGELVDESALLRSLKSGKIAGAALDVLDNDSSWNEKTPSDNPLIEYSKNNHNLAITSHVGGNSKEALLKTREFVVQKFIESIT</sequence>
<feature type="domain" description="D-isomer specific 2-hydroxyacid dehydrogenase catalytic" evidence="5">
    <location>
        <begin position="24"/>
        <end position="322"/>
    </location>
</feature>
<evidence type="ECO:0000313" key="8">
    <source>
        <dbReference type="Proteomes" id="UP000231879"/>
    </source>
</evidence>
<evidence type="ECO:0000259" key="5">
    <source>
        <dbReference type="Pfam" id="PF00389"/>
    </source>
</evidence>
<comment type="caution">
    <text evidence="7">The sequence shown here is derived from an EMBL/GenBank/DDBJ whole genome shotgun (WGS) entry which is preliminary data.</text>
</comment>
<protein>
    <recommendedName>
        <fullName evidence="9">Hydroxyacid dehydrogenase</fullName>
    </recommendedName>
</protein>
<evidence type="ECO:0000256" key="2">
    <source>
        <dbReference type="ARBA" id="ARBA00023002"/>
    </source>
</evidence>
<dbReference type="InterPro" id="IPR050418">
    <property type="entry name" value="D-iso_2-hydroxyacid_DH_PdxB"/>
</dbReference>
<dbReference type="InterPro" id="IPR029753">
    <property type="entry name" value="D-isomer_DH_CS"/>
</dbReference>
<dbReference type="Proteomes" id="UP000231879">
    <property type="component" value="Unassembled WGS sequence"/>
</dbReference>
<evidence type="ECO:0000259" key="6">
    <source>
        <dbReference type="Pfam" id="PF02826"/>
    </source>
</evidence>
<dbReference type="SUPFAM" id="SSF52283">
    <property type="entry name" value="Formate/glycerate dehydrogenase catalytic domain-like"/>
    <property type="match status" value="1"/>
</dbReference>
<feature type="domain" description="D-isomer specific 2-hydroxyacid dehydrogenase NAD-binding" evidence="6">
    <location>
        <begin position="121"/>
        <end position="302"/>
    </location>
</feature>
<dbReference type="InterPro" id="IPR036291">
    <property type="entry name" value="NAD(P)-bd_dom_sf"/>
</dbReference>